<proteinExistence type="inferred from homology"/>
<dbReference type="PROSITE" id="PS00045">
    <property type="entry name" value="HISTONE_LIKE"/>
    <property type="match status" value="1"/>
</dbReference>
<dbReference type="InterPro" id="IPR010992">
    <property type="entry name" value="IHF-like_DNA-bd_dom_sf"/>
</dbReference>
<dbReference type="InterPro" id="IPR000119">
    <property type="entry name" value="Hist_DNA-bd"/>
</dbReference>
<keyword evidence="1" id="KW-0226">DNA condensation</keyword>
<sequence length="101" mass="10930">MNKRGLIRAVADDTHWTHAEAADAVKAVLTAVENAVGRGDKVSITGFGSFERVHRPSRTARNPSTGAEVRVEESWVPKFRPGSRFKEVVDVGGRTAAETIS</sequence>
<dbReference type="PANTHER" id="PTHR33175">
    <property type="entry name" value="DNA-BINDING PROTEIN HU"/>
    <property type="match status" value="1"/>
</dbReference>
<dbReference type="InterPro" id="IPR020816">
    <property type="entry name" value="Histone-like_DNA-bd_CS"/>
</dbReference>
<dbReference type="GO" id="GO:0030527">
    <property type="term" value="F:structural constituent of chromatin"/>
    <property type="evidence" value="ECO:0007669"/>
    <property type="project" value="InterPro"/>
</dbReference>
<comment type="similarity">
    <text evidence="3">Belongs to the bacterial histone-like protein family.</text>
</comment>
<dbReference type="PANTHER" id="PTHR33175:SF3">
    <property type="entry name" value="DNA-BINDING PROTEIN HU-BETA"/>
    <property type="match status" value="1"/>
</dbReference>
<evidence type="ECO:0000313" key="4">
    <source>
        <dbReference type="EMBL" id="MBB4915054.1"/>
    </source>
</evidence>
<name>A0A7W7QK62_9ACTN</name>
<organism evidence="4 5">
    <name type="scientific">Streptosporangium saharense</name>
    <dbReference type="NCBI Taxonomy" id="1706840"/>
    <lineage>
        <taxon>Bacteria</taxon>
        <taxon>Bacillati</taxon>
        <taxon>Actinomycetota</taxon>
        <taxon>Actinomycetes</taxon>
        <taxon>Streptosporangiales</taxon>
        <taxon>Streptosporangiaceae</taxon>
        <taxon>Streptosporangium</taxon>
    </lineage>
</organism>
<evidence type="ECO:0000256" key="3">
    <source>
        <dbReference type="RuleBase" id="RU003939"/>
    </source>
</evidence>
<dbReference type="AlphaFoldDB" id="A0A7W7QK62"/>
<evidence type="ECO:0000256" key="1">
    <source>
        <dbReference type="ARBA" id="ARBA00023067"/>
    </source>
</evidence>
<dbReference type="EMBL" id="JACHJP010000002">
    <property type="protein sequence ID" value="MBB4915054.1"/>
    <property type="molecule type" value="Genomic_DNA"/>
</dbReference>
<dbReference type="GO" id="GO:0030261">
    <property type="term" value="P:chromosome condensation"/>
    <property type="evidence" value="ECO:0007669"/>
    <property type="project" value="UniProtKB-KW"/>
</dbReference>
<dbReference type="Pfam" id="PF00216">
    <property type="entry name" value="Bac_DNA_binding"/>
    <property type="match status" value="1"/>
</dbReference>
<accession>A0A7W7QK62</accession>
<keyword evidence="5" id="KW-1185">Reference proteome</keyword>
<protein>
    <submittedName>
        <fullName evidence="4">DNA-binding protein HU-beta</fullName>
    </submittedName>
</protein>
<dbReference type="PRINTS" id="PR01727">
    <property type="entry name" value="DNABINDINGHU"/>
</dbReference>
<comment type="caution">
    <text evidence="4">The sequence shown here is derived from an EMBL/GenBank/DDBJ whole genome shotgun (WGS) entry which is preliminary data.</text>
</comment>
<evidence type="ECO:0000256" key="2">
    <source>
        <dbReference type="ARBA" id="ARBA00023125"/>
    </source>
</evidence>
<evidence type="ECO:0000313" key="5">
    <source>
        <dbReference type="Proteomes" id="UP000552644"/>
    </source>
</evidence>
<dbReference type="Gene3D" id="4.10.520.10">
    <property type="entry name" value="IHF-like DNA-binding proteins"/>
    <property type="match status" value="1"/>
</dbReference>
<dbReference type="GO" id="GO:0003677">
    <property type="term" value="F:DNA binding"/>
    <property type="evidence" value="ECO:0007669"/>
    <property type="project" value="UniProtKB-KW"/>
</dbReference>
<dbReference type="GO" id="GO:0005829">
    <property type="term" value="C:cytosol"/>
    <property type="evidence" value="ECO:0007669"/>
    <property type="project" value="TreeGrafter"/>
</dbReference>
<dbReference type="SUPFAM" id="SSF47729">
    <property type="entry name" value="IHF-like DNA-binding proteins"/>
    <property type="match status" value="1"/>
</dbReference>
<gene>
    <name evidence="4" type="ORF">FHS44_002139</name>
</gene>
<dbReference type="SMART" id="SM00411">
    <property type="entry name" value="BHL"/>
    <property type="match status" value="1"/>
</dbReference>
<dbReference type="CDD" id="cd13831">
    <property type="entry name" value="HU"/>
    <property type="match status" value="1"/>
</dbReference>
<keyword evidence="2 4" id="KW-0238">DNA-binding</keyword>
<reference evidence="4 5" key="1">
    <citation type="submission" date="2020-08" db="EMBL/GenBank/DDBJ databases">
        <title>Genomic Encyclopedia of Type Strains, Phase III (KMG-III): the genomes of soil and plant-associated and newly described type strains.</title>
        <authorList>
            <person name="Whitman W."/>
        </authorList>
    </citation>
    <scope>NUCLEOTIDE SEQUENCE [LARGE SCALE GENOMIC DNA]</scope>
    <source>
        <strain evidence="4 5">CECT 8840</strain>
    </source>
</reference>
<dbReference type="RefSeq" id="WP_184713771.1">
    <property type="nucleotide sequence ID" value="NZ_JACHJP010000002.1"/>
</dbReference>
<dbReference type="Proteomes" id="UP000552644">
    <property type="component" value="Unassembled WGS sequence"/>
</dbReference>